<dbReference type="PANTHER" id="PTHR10587">
    <property type="entry name" value="GLYCOSYL TRANSFERASE-RELATED"/>
    <property type="match status" value="1"/>
</dbReference>
<dbReference type="PANTHER" id="PTHR10587:SF133">
    <property type="entry name" value="CHITIN DEACETYLASE 1-RELATED"/>
    <property type="match status" value="1"/>
</dbReference>
<gene>
    <name evidence="4" type="ORF">Lade_0523</name>
    <name evidence="5" type="ORF">NCTC12735_00921</name>
</gene>
<dbReference type="InterPro" id="IPR002509">
    <property type="entry name" value="NODB_dom"/>
</dbReference>
<geneLocation type="plasmid" evidence="5 7">
    <name>12</name>
</geneLocation>
<dbReference type="InterPro" id="IPR050248">
    <property type="entry name" value="Polysacc_deacetylase_ArnD"/>
</dbReference>
<protein>
    <submittedName>
        <fullName evidence="4">Polysaccharide deacetylase</fullName>
    </submittedName>
</protein>
<keyword evidence="6" id="KW-1185">Reference proteome</keyword>
<reference evidence="5 7" key="2">
    <citation type="submission" date="2018-12" db="EMBL/GenBank/DDBJ databases">
        <authorList>
            <consortium name="Pathogen Informatics"/>
        </authorList>
    </citation>
    <scope>NUCLEOTIDE SEQUENCE [LARGE SCALE GENOMIC DNA]</scope>
    <source>
        <strain evidence="5 7">NCTC12735</strain>
        <plasmid evidence="7">12</plasmid>
    </source>
</reference>
<dbReference type="InterPro" id="IPR011330">
    <property type="entry name" value="Glyco_hydro/deAcase_b/a-brl"/>
</dbReference>
<dbReference type="Proteomes" id="UP000281170">
    <property type="component" value="Plasmid 12"/>
</dbReference>
<dbReference type="PATRIC" id="fig|45056.6.peg.544"/>
<keyword evidence="5" id="KW-0614">Plasmid</keyword>
<evidence type="ECO:0000313" key="7">
    <source>
        <dbReference type="Proteomes" id="UP000281170"/>
    </source>
</evidence>
<dbReference type="OrthoDB" id="115239at2"/>
<evidence type="ECO:0000256" key="1">
    <source>
        <dbReference type="ARBA" id="ARBA00022723"/>
    </source>
</evidence>
<dbReference type="Pfam" id="PF01522">
    <property type="entry name" value="Polysacc_deac_1"/>
    <property type="match status" value="1"/>
</dbReference>
<dbReference type="GO" id="GO:0005975">
    <property type="term" value="P:carbohydrate metabolic process"/>
    <property type="evidence" value="ECO:0007669"/>
    <property type="project" value="InterPro"/>
</dbReference>
<keyword evidence="1" id="KW-0479">Metal-binding</keyword>
<evidence type="ECO:0000259" key="3">
    <source>
        <dbReference type="PROSITE" id="PS51677"/>
    </source>
</evidence>
<keyword evidence="2" id="KW-0378">Hydrolase</keyword>
<evidence type="ECO:0000313" key="5">
    <source>
        <dbReference type="EMBL" id="VEH85295.1"/>
    </source>
</evidence>
<dbReference type="GO" id="GO:0016810">
    <property type="term" value="F:hydrolase activity, acting on carbon-nitrogen (but not peptide) bonds"/>
    <property type="evidence" value="ECO:0007669"/>
    <property type="project" value="InterPro"/>
</dbReference>
<dbReference type="KEGG" id="ladl:NCTC12735_00921"/>
<dbReference type="GO" id="GO:0046872">
    <property type="term" value="F:metal ion binding"/>
    <property type="evidence" value="ECO:0007669"/>
    <property type="project" value="UniProtKB-KW"/>
</dbReference>
<evidence type="ECO:0000313" key="4">
    <source>
        <dbReference type="EMBL" id="KTC65865.1"/>
    </source>
</evidence>
<organism evidence="4 6">
    <name type="scientific">Legionella adelaidensis</name>
    <dbReference type="NCBI Taxonomy" id="45056"/>
    <lineage>
        <taxon>Bacteria</taxon>
        <taxon>Pseudomonadati</taxon>
        <taxon>Pseudomonadota</taxon>
        <taxon>Gammaproteobacteria</taxon>
        <taxon>Legionellales</taxon>
        <taxon>Legionellaceae</taxon>
        <taxon>Legionella</taxon>
    </lineage>
</organism>
<name>A0A0W0R493_9GAMM</name>
<dbReference type="Proteomes" id="UP000054859">
    <property type="component" value="Unassembled WGS sequence"/>
</dbReference>
<dbReference type="STRING" id="45056.Lade_0523"/>
<dbReference type="RefSeq" id="WP_058461590.1">
    <property type="nucleotide sequence ID" value="NZ_CAAAHS010000004.1"/>
</dbReference>
<reference evidence="4 6" key="1">
    <citation type="submission" date="2015-11" db="EMBL/GenBank/DDBJ databases">
        <title>Identification of large and diverse effector repertoires of 38 Legionella species.</title>
        <authorList>
            <person name="Burstein D."/>
            <person name="Amaro F."/>
            <person name="Zusman T."/>
            <person name="Lifshitz Z."/>
            <person name="Cohen O."/>
            <person name="Gilbert J.A."/>
            <person name="Pupko T."/>
            <person name="Shuman H.A."/>
            <person name="Segal G."/>
        </authorList>
    </citation>
    <scope>NUCLEOTIDE SEQUENCE [LARGE SCALE GENOMIC DNA]</scope>
    <source>
        <strain evidence="4 6">1762-AUS-E</strain>
    </source>
</reference>
<evidence type="ECO:0000313" key="6">
    <source>
        <dbReference type="Proteomes" id="UP000054859"/>
    </source>
</evidence>
<dbReference type="PROSITE" id="PS51677">
    <property type="entry name" value="NODB"/>
    <property type="match status" value="1"/>
</dbReference>
<dbReference type="EMBL" id="LR134421">
    <property type="protein sequence ID" value="VEH85295.1"/>
    <property type="molecule type" value="Genomic_DNA"/>
</dbReference>
<accession>A0A0W0R493</accession>
<evidence type="ECO:0000256" key="2">
    <source>
        <dbReference type="ARBA" id="ARBA00022801"/>
    </source>
</evidence>
<dbReference type="EMBL" id="LNKA01000001">
    <property type="protein sequence ID" value="KTC65865.1"/>
    <property type="molecule type" value="Genomic_DNA"/>
</dbReference>
<dbReference type="AlphaFoldDB" id="A0A0W0R493"/>
<feature type="domain" description="NodB homology" evidence="3">
    <location>
        <begin position="27"/>
        <end position="243"/>
    </location>
</feature>
<dbReference type="GO" id="GO:0016020">
    <property type="term" value="C:membrane"/>
    <property type="evidence" value="ECO:0007669"/>
    <property type="project" value="TreeGrafter"/>
</dbReference>
<proteinExistence type="predicted"/>
<sequence>MKHNFLTKLLTVLLFSSFISISYAQKRLIALTIDDLPFVGEEKNFHLNMIIDALKANEVPATGFVIASNVSPNNWDTLKKFREAGLGIGNHTLNHINLNKVKTQAYIQEIDDADKVLLPVLTEPKFFRYPYLAMSNGEKKNTVISFLAAKNYQIAPVTIDSKDFVFNQLLLSVQEKDRRGFLGVLRDCYLKFIWEQTLLAEEHNIQANKPNRPQILLIHANLLNAYVLPDIINLYRQNGFTFVSLERALRGFPGTPKVAVKEEQPIPEKLEPEQMNDMVAWD</sequence>
<dbReference type="SUPFAM" id="SSF88713">
    <property type="entry name" value="Glycoside hydrolase/deacetylase"/>
    <property type="match status" value="1"/>
</dbReference>
<dbReference type="Gene3D" id="3.20.20.370">
    <property type="entry name" value="Glycoside hydrolase/deacetylase"/>
    <property type="match status" value="1"/>
</dbReference>